<evidence type="ECO:0000256" key="2">
    <source>
        <dbReference type="ARBA" id="ARBA00013025"/>
    </source>
</evidence>
<keyword evidence="3 10" id="KW-0436">Ligase</keyword>
<dbReference type="PANTHER" id="PTHR11136:SF0">
    <property type="entry name" value="DIHYDROFOLATE SYNTHETASE-RELATED"/>
    <property type="match status" value="1"/>
</dbReference>
<keyword evidence="7" id="KW-0460">Magnesium</keyword>
<organism evidence="13 14">
    <name type="scientific">Limosilactobacillus reuteri</name>
    <name type="common">Lactobacillus reuteri</name>
    <dbReference type="NCBI Taxonomy" id="1598"/>
    <lineage>
        <taxon>Bacteria</taxon>
        <taxon>Bacillati</taxon>
        <taxon>Bacillota</taxon>
        <taxon>Bacilli</taxon>
        <taxon>Lactobacillales</taxon>
        <taxon>Lactobacillaceae</taxon>
        <taxon>Limosilactobacillus</taxon>
    </lineage>
</organism>
<evidence type="ECO:0000256" key="7">
    <source>
        <dbReference type="ARBA" id="ARBA00022842"/>
    </source>
</evidence>
<dbReference type="InterPro" id="IPR036565">
    <property type="entry name" value="Mur-like_cat_sf"/>
</dbReference>
<dbReference type="Gene3D" id="3.40.1190.10">
    <property type="entry name" value="Mur-like, catalytic domain"/>
    <property type="match status" value="1"/>
</dbReference>
<dbReference type="GO" id="GO:0004326">
    <property type="term" value="F:tetrahydrofolylpolyglutamate synthase activity"/>
    <property type="evidence" value="ECO:0007669"/>
    <property type="project" value="UniProtKB-EC"/>
</dbReference>
<comment type="caution">
    <text evidence="13">The sequence shown here is derived from an EMBL/GenBank/DDBJ whole genome shotgun (WGS) entry which is preliminary data.</text>
</comment>
<feature type="domain" description="Mur ligase central" evidence="12">
    <location>
        <begin position="45"/>
        <end position="261"/>
    </location>
</feature>
<dbReference type="Proteomes" id="UP000027731">
    <property type="component" value="Unassembled WGS sequence"/>
</dbReference>
<comment type="catalytic activity">
    <reaction evidence="9">
        <text>(6S)-5,6,7,8-tetrahydrofolyl-(gamma-L-Glu)(n) + L-glutamate + ATP = (6S)-5,6,7,8-tetrahydrofolyl-(gamma-L-Glu)(n+1) + ADP + phosphate + H(+)</text>
        <dbReference type="Rhea" id="RHEA:10580"/>
        <dbReference type="Rhea" id="RHEA-COMP:14738"/>
        <dbReference type="Rhea" id="RHEA-COMP:14740"/>
        <dbReference type="ChEBI" id="CHEBI:15378"/>
        <dbReference type="ChEBI" id="CHEBI:29985"/>
        <dbReference type="ChEBI" id="CHEBI:30616"/>
        <dbReference type="ChEBI" id="CHEBI:43474"/>
        <dbReference type="ChEBI" id="CHEBI:141005"/>
        <dbReference type="ChEBI" id="CHEBI:456216"/>
        <dbReference type="EC" id="6.3.2.17"/>
    </reaction>
</comment>
<dbReference type="EC" id="6.3.2.17" evidence="2"/>
<dbReference type="PATRIC" id="fig|1598.90.peg.1546"/>
<dbReference type="InterPro" id="IPR018109">
    <property type="entry name" value="Folylpolyglutamate_synth_CS"/>
</dbReference>
<proteinExistence type="inferred from homology"/>
<keyword evidence="4" id="KW-0479">Metal-binding</keyword>
<evidence type="ECO:0000256" key="1">
    <source>
        <dbReference type="ARBA" id="ARBA00008276"/>
    </source>
</evidence>
<dbReference type="GO" id="GO:0008841">
    <property type="term" value="F:dihydrofolate synthase activity"/>
    <property type="evidence" value="ECO:0007669"/>
    <property type="project" value="TreeGrafter"/>
</dbReference>
<accession>A0A073JMW1</accession>
<dbReference type="InterPro" id="IPR004101">
    <property type="entry name" value="Mur_ligase_C"/>
</dbReference>
<sequence length="419" mass="46467">MRTYEQINAGFNRQMLGGQRDRVKFLRRILTRLGNPDQRFKIIHIAGTNGKGSTGTMLEQGLQNAGYRVGYFSSPALVDDREQVKVNDHLISKKDFAMTYQKITEHLPADLSPDDITIFEWWTLIMLQYFADQKIDWAVIECGLGGRDDATNIISAPFISVITHIALDHTRILGPTIAKIAQAKAGIIKTGTKQVFLAPHQENDALTIIKEKAQQQRVGLTQADAQSIVDGKAILKVNHKIYKVPFNLLGTFQSENLGTVISVFNFLFQQGLVPSWQHLLSTLATVKIAGRMQKIADHPSIILDGAHNPDSAKQLTETISKFPHNKVIMVLGFLADKNIGQMVKIYQQMADEIIITTPDHPTRALEASALKSALPQAIIADNPPKGLVMAKKIAEPNDLIVVTGSFYTIKDIEANLDEK</sequence>
<dbReference type="SUPFAM" id="SSF53623">
    <property type="entry name" value="MurD-like peptide ligases, catalytic domain"/>
    <property type="match status" value="1"/>
</dbReference>
<feature type="domain" description="Mur ligase C-terminal" evidence="11">
    <location>
        <begin position="290"/>
        <end position="406"/>
    </location>
</feature>
<keyword evidence="6 10" id="KW-0067">ATP-binding</keyword>
<dbReference type="GO" id="GO:0005737">
    <property type="term" value="C:cytoplasm"/>
    <property type="evidence" value="ECO:0007669"/>
    <property type="project" value="TreeGrafter"/>
</dbReference>
<evidence type="ECO:0000259" key="11">
    <source>
        <dbReference type="Pfam" id="PF02875"/>
    </source>
</evidence>
<evidence type="ECO:0000259" key="12">
    <source>
        <dbReference type="Pfam" id="PF08245"/>
    </source>
</evidence>
<comment type="similarity">
    <text evidence="1 10">Belongs to the folylpolyglutamate synthase family.</text>
</comment>
<dbReference type="Pfam" id="PF02875">
    <property type="entry name" value="Mur_ligase_C"/>
    <property type="match status" value="1"/>
</dbReference>
<evidence type="ECO:0000313" key="13">
    <source>
        <dbReference type="EMBL" id="KEK14449.1"/>
    </source>
</evidence>
<evidence type="ECO:0000256" key="3">
    <source>
        <dbReference type="ARBA" id="ARBA00022598"/>
    </source>
</evidence>
<dbReference type="GO" id="GO:0046872">
    <property type="term" value="F:metal ion binding"/>
    <property type="evidence" value="ECO:0007669"/>
    <property type="project" value="UniProtKB-KW"/>
</dbReference>
<dbReference type="PROSITE" id="PS01012">
    <property type="entry name" value="FOLYLPOLYGLU_SYNT_2"/>
    <property type="match status" value="1"/>
</dbReference>
<dbReference type="PIRSF" id="PIRSF001563">
    <property type="entry name" value="Folylpolyglu_synth"/>
    <property type="match status" value="1"/>
</dbReference>
<dbReference type="EMBL" id="JOSX01000020">
    <property type="protein sequence ID" value="KEK14449.1"/>
    <property type="molecule type" value="Genomic_DNA"/>
</dbReference>
<evidence type="ECO:0000256" key="5">
    <source>
        <dbReference type="ARBA" id="ARBA00022741"/>
    </source>
</evidence>
<dbReference type="InterPro" id="IPR036615">
    <property type="entry name" value="Mur_ligase_C_dom_sf"/>
</dbReference>
<dbReference type="GO" id="GO:0005524">
    <property type="term" value="F:ATP binding"/>
    <property type="evidence" value="ECO:0007669"/>
    <property type="project" value="UniProtKB-KW"/>
</dbReference>
<dbReference type="NCBIfam" id="TIGR01499">
    <property type="entry name" value="folC"/>
    <property type="match status" value="1"/>
</dbReference>
<dbReference type="InterPro" id="IPR013221">
    <property type="entry name" value="Mur_ligase_cen"/>
</dbReference>
<evidence type="ECO:0000256" key="9">
    <source>
        <dbReference type="ARBA" id="ARBA00047493"/>
    </source>
</evidence>
<evidence type="ECO:0000313" key="14">
    <source>
        <dbReference type="Proteomes" id="UP000027731"/>
    </source>
</evidence>
<name>A0A073JMW1_LIMRT</name>
<evidence type="ECO:0000256" key="6">
    <source>
        <dbReference type="ARBA" id="ARBA00022840"/>
    </source>
</evidence>
<dbReference type="PANTHER" id="PTHR11136">
    <property type="entry name" value="FOLYLPOLYGLUTAMATE SYNTHASE-RELATED"/>
    <property type="match status" value="1"/>
</dbReference>
<dbReference type="SUPFAM" id="SSF53244">
    <property type="entry name" value="MurD-like peptide ligases, peptide-binding domain"/>
    <property type="match status" value="1"/>
</dbReference>
<gene>
    <name evidence="13" type="ORF">LR3_01055</name>
</gene>
<keyword evidence="5 10" id="KW-0547">Nucleotide-binding</keyword>
<evidence type="ECO:0000256" key="10">
    <source>
        <dbReference type="PIRNR" id="PIRNR001563"/>
    </source>
</evidence>
<protein>
    <recommendedName>
        <fullName evidence="2">tetrahydrofolate synthase</fullName>
        <ecNumber evidence="2">6.3.2.17</ecNumber>
    </recommendedName>
    <alternativeName>
        <fullName evidence="8">Tetrahydrofolylpolyglutamate synthase</fullName>
    </alternativeName>
</protein>
<evidence type="ECO:0000256" key="4">
    <source>
        <dbReference type="ARBA" id="ARBA00022723"/>
    </source>
</evidence>
<dbReference type="Gene3D" id="3.90.190.20">
    <property type="entry name" value="Mur ligase, C-terminal domain"/>
    <property type="match status" value="1"/>
</dbReference>
<dbReference type="InterPro" id="IPR001645">
    <property type="entry name" value="Folylpolyglutamate_synth"/>
</dbReference>
<dbReference type="Pfam" id="PF08245">
    <property type="entry name" value="Mur_ligase_M"/>
    <property type="match status" value="1"/>
</dbReference>
<reference evidence="13 14" key="1">
    <citation type="submission" date="2014-06" db="EMBL/GenBank/DDBJ databases">
        <title>Genetic determinant of reutericyclin biosynthesis of Lactobacillus reuteri.</title>
        <authorList>
            <person name="Lin X."/>
            <person name="Duar R."/>
            <person name="Walter J."/>
            <person name="Gaenzle M."/>
        </authorList>
    </citation>
    <scope>NUCLEOTIDE SEQUENCE [LARGE SCALE GENOMIC DNA]</scope>
    <source>
        <strain evidence="13 14">LTH2584</strain>
    </source>
</reference>
<dbReference type="AlphaFoldDB" id="A0A073JMW1"/>
<evidence type="ECO:0000256" key="8">
    <source>
        <dbReference type="ARBA" id="ARBA00030592"/>
    </source>
</evidence>